<comment type="subcellular location">
    <subcellularLocation>
        <location evidence="1">Membrane</location>
        <topology evidence="1">Multi-pass membrane protein</topology>
    </subcellularLocation>
</comment>
<keyword evidence="8 12" id="KW-0406">Ion transport</keyword>
<proteinExistence type="inferred from homology"/>
<keyword evidence="3 12" id="KW-0813">Transport</keyword>
<dbReference type="GO" id="GO:0005272">
    <property type="term" value="F:sodium channel activity"/>
    <property type="evidence" value="ECO:0007669"/>
    <property type="project" value="UniProtKB-KW"/>
</dbReference>
<keyword evidence="10 12" id="KW-0739">Sodium transport</keyword>
<feature type="transmembrane region" description="Helical" evidence="13">
    <location>
        <begin position="41"/>
        <end position="63"/>
    </location>
</feature>
<keyword evidence="5 12" id="KW-0812">Transmembrane</keyword>
<dbReference type="Pfam" id="PF00858">
    <property type="entry name" value="ASC"/>
    <property type="match status" value="1"/>
</dbReference>
<keyword evidence="15" id="KW-1185">Reference proteome</keyword>
<evidence type="ECO:0000313" key="15">
    <source>
        <dbReference type="Proteomes" id="UP000827092"/>
    </source>
</evidence>
<reference evidence="14 15" key="1">
    <citation type="journal article" date="2022" name="Nat. Ecol. Evol.">
        <title>A masculinizing supergene underlies an exaggerated male reproductive morph in a spider.</title>
        <authorList>
            <person name="Hendrickx F."/>
            <person name="De Corte Z."/>
            <person name="Sonet G."/>
            <person name="Van Belleghem S.M."/>
            <person name="Kostlbacher S."/>
            <person name="Vangestel C."/>
        </authorList>
    </citation>
    <scope>NUCLEOTIDE SEQUENCE [LARGE SCALE GENOMIC DNA]</scope>
    <source>
        <strain evidence="14">W744_W776</strain>
    </source>
</reference>
<evidence type="ECO:0000256" key="10">
    <source>
        <dbReference type="ARBA" id="ARBA00023201"/>
    </source>
</evidence>
<evidence type="ECO:0000256" key="1">
    <source>
        <dbReference type="ARBA" id="ARBA00004141"/>
    </source>
</evidence>
<evidence type="ECO:0000256" key="12">
    <source>
        <dbReference type="RuleBase" id="RU000679"/>
    </source>
</evidence>
<evidence type="ECO:0000313" key="14">
    <source>
        <dbReference type="EMBL" id="KAG8173913.1"/>
    </source>
</evidence>
<evidence type="ECO:0000256" key="11">
    <source>
        <dbReference type="ARBA" id="ARBA00023303"/>
    </source>
</evidence>
<evidence type="ECO:0000256" key="4">
    <source>
        <dbReference type="ARBA" id="ARBA00022461"/>
    </source>
</evidence>
<organism evidence="14 15">
    <name type="scientific">Oedothorax gibbosus</name>
    <dbReference type="NCBI Taxonomy" id="931172"/>
    <lineage>
        <taxon>Eukaryota</taxon>
        <taxon>Metazoa</taxon>
        <taxon>Ecdysozoa</taxon>
        <taxon>Arthropoda</taxon>
        <taxon>Chelicerata</taxon>
        <taxon>Arachnida</taxon>
        <taxon>Araneae</taxon>
        <taxon>Araneomorphae</taxon>
        <taxon>Entelegynae</taxon>
        <taxon>Araneoidea</taxon>
        <taxon>Linyphiidae</taxon>
        <taxon>Erigoninae</taxon>
        <taxon>Oedothorax</taxon>
    </lineage>
</organism>
<keyword evidence="6 13" id="KW-1133">Transmembrane helix</keyword>
<comment type="similarity">
    <text evidence="2 12">Belongs to the amiloride-sensitive sodium channel (TC 1.A.6) family.</text>
</comment>
<evidence type="ECO:0000256" key="13">
    <source>
        <dbReference type="SAM" id="Phobius"/>
    </source>
</evidence>
<evidence type="ECO:0000256" key="6">
    <source>
        <dbReference type="ARBA" id="ARBA00022989"/>
    </source>
</evidence>
<evidence type="ECO:0000256" key="2">
    <source>
        <dbReference type="ARBA" id="ARBA00007193"/>
    </source>
</evidence>
<evidence type="ECO:0000256" key="3">
    <source>
        <dbReference type="ARBA" id="ARBA00022448"/>
    </source>
</evidence>
<keyword evidence="9 13" id="KW-0472">Membrane</keyword>
<dbReference type="EMBL" id="JAFNEN010001433">
    <property type="protein sequence ID" value="KAG8173913.1"/>
    <property type="molecule type" value="Genomic_DNA"/>
</dbReference>
<keyword evidence="4 12" id="KW-0894">Sodium channel</keyword>
<evidence type="ECO:0000256" key="5">
    <source>
        <dbReference type="ARBA" id="ARBA00022692"/>
    </source>
</evidence>
<evidence type="ECO:0000256" key="7">
    <source>
        <dbReference type="ARBA" id="ARBA00023053"/>
    </source>
</evidence>
<accession>A0AAV6TQI4</accession>
<dbReference type="InterPro" id="IPR001873">
    <property type="entry name" value="ENaC"/>
</dbReference>
<dbReference type="AlphaFoldDB" id="A0AAV6TQI4"/>
<dbReference type="GO" id="GO:0016020">
    <property type="term" value="C:membrane"/>
    <property type="evidence" value="ECO:0007669"/>
    <property type="project" value="UniProtKB-SubCell"/>
</dbReference>
<evidence type="ECO:0000256" key="8">
    <source>
        <dbReference type="ARBA" id="ARBA00023065"/>
    </source>
</evidence>
<sequence length="85" mass="9704">MKLLAALGLEILYNTQQYTYNEYKKATLSYLLSEIGGSLGLYLGASIITLVELLTFSVTWLWYKFAPVPTSKIQPHRQRYATKVI</sequence>
<evidence type="ECO:0000256" key="9">
    <source>
        <dbReference type="ARBA" id="ARBA00023136"/>
    </source>
</evidence>
<keyword evidence="11 12" id="KW-0407">Ion channel</keyword>
<name>A0AAV6TQI4_9ARAC</name>
<dbReference type="Proteomes" id="UP000827092">
    <property type="component" value="Unassembled WGS sequence"/>
</dbReference>
<comment type="caution">
    <text evidence="14">The sequence shown here is derived from an EMBL/GenBank/DDBJ whole genome shotgun (WGS) entry which is preliminary data.</text>
</comment>
<gene>
    <name evidence="14" type="ORF">JTE90_026102</name>
</gene>
<keyword evidence="7" id="KW-0915">Sodium</keyword>
<dbReference type="Gene3D" id="1.10.287.770">
    <property type="entry name" value="YojJ-like"/>
    <property type="match status" value="1"/>
</dbReference>
<protein>
    <submittedName>
        <fullName evidence="14">Uncharacterized protein</fullName>
    </submittedName>
</protein>